<sequence length="375" mass="42570">MGKERIRFIDTARFLAMAMVFYGHFIERIMYLANPTAAAQYKFIYSFHMVLFFVLAGYVAKQDDLAPGFGRFLKQRVLSRLLPFVFFTLVFMLAAGLFPGDFFQLQLPSVQGYIDGLVNTVFGIPMFCVPSWFLLIIFSVEMIHYWAFRLLASDVKIVAGVILFYVCGYLLNATFDIVNPIRGRVVGWNYLFIHEALFMYAFYLLGVFLRRQRFLRKRQPLRVLAPAAMAAFLVVLFTYRLNSGRFSFPPLDAVVILFSSHGHAAWFPLTALAGCLMVLLVARAVPSWRPMVWMGQNTLILMCLNGIFYHYINPPVAAWVVGHLPGTPLTVWWVGCAMTAGSLAVCMPLVYLLRRWLPQLVGRPAAAGPLLKNLI</sequence>
<evidence type="ECO:0000313" key="3">
    <source>
        <dbReference type="EMBL" id="BBO69687.1"/>
    </source>
</evidence>
<keyword evidence="1" id="KW-0472">Membrane</keyword>
<dbReference type="AlphaFoldDB" id="A0A5K7YYK5"/>
<dbReference type="Proteomes" id="UP000427906">
    <property type="component" value="Chromosome"/>
</dbReference>
<feature type="transmembrane region" description="Helical" evidence="1">
    <location>
        <begin position="150"/>
        <end position="171"/>
    </location>
</feature>
<feature type="domain" description="Acyltransferase 3" evidence="2">
    <location>
        <begin position="7"/>
        <end position="349"/>
    </location>
</feature>
<keyword evidence="3" id="KW-0808">Transferase</keyword>
<name>A0A5K7YYK5_9BACT</name>
<evidence type="ECO:0000256" key="1">
    <source>
        <dbReference type="SAM" id="Phobius"/>
    </source>
</evidence>
<keyword evidence="4" id="KW-1185">Reference proteome</keyword>
<feature type="transmembrane region" description="Helical" evidence="1">
    <location>
        <begin position="191"/>
        <end position="209"/>
    </location>
</feature>
<dbReference type="RefSeq" id="WP_155317702.1">
    <property type="nucleotide sequence ID" value="NZ_AP021874.1"/>
</dbReference>
<evidence type="ECO:0000259" key="2">
    <source>
        <dbReference type="Pfam" id="PF01757"/>
    </source>
</evidence>
<dbReference type="EMBL" id="AP021874">
    <property type="protein sequence ID" value="BBO69687.1"/>
    <property type="molecule type" value="Genomic_DNA"/>
</dbReference>
<dbReference type="PANTHER" id="PTHR37312">
    <property type="entry name" value="MEMBRANE-BOUND ACYLTRANSFERASE YKRP-RELATED"/>
    <property type="match status" value="1"/>
</dbReference>
<dbReference type="InterPro" id="IPR052734">
    <property type="entry name" value="Nod_factor_acetyltransferase"/>
</dbReference>
<dbReference type="GO" id="GO:0016747">
    <property type="term" value="F:acyltransferase activity, transferring groups other than amino-acyl groups"/>
    <property type="evidence" value="ECO:0007669"/>
    <property type="project" value="InterPro"/>
</dbReference>
<feature type="transmembrane region" description="Helical" evidence="1">
    <location>
        <begin position="265"/>
        <end position="285"/>
    </location>
</feature>
<protein>
    <submittedName>
        <fullName evidence="3">O-acetyltransferase</fullName>
    </submittedName>
</protein>
<evidence type="ECO:0000313" key="4">
    <source>
        <dbReference type="Proteomes" id="UP000427906"/>
    </source>
</evidence>
<keyword evidence="1" id="KW-1133">Transmembrane helix</keyword>
<accession>A0A5K7YYK5</accession>
<feature type="transmembrane region" description="Helical" evidence="1">
    <location>
        <begin position="332"/>
        <end position="353"/>
    </location>
</feature>
<feature type="transmembrane region" description="Helical" evidence="1">
    <location>
        <begin position="292"/>
        <end position="312"/>
    </location>
</feature>
<keyword evidence="1" id="KW-0812">Transmembrane</keyword>
<feature type="transmembrane region" description="Helical" evidence="1">
    <location>
        <begin position="12"/>
        <end position="31"/>
    </location>
</feature>
<organism evidence="3 4">
    <name type="scientific">Desulfosarcina alkanivorans</name>
    <dbReference type="NCBI Taxonomy" id="571177"/>
    <lineage>
        <taxon>Bacteria</taxon>
        <taxon>Pseudomonadati</taxon>
        <taxon>Thermodesulfobacteriota</taxon>
        <taxon>Desulfobacteria</taxon>
        <taxon>Desulfobacterales</taxon>
        <taxon>Desulfosarcinaceae</taxon>
        <taxon>Desulfosarcina</taxon>
    </lineage>
</organism>
<dbReference type="Pfam" id="PF01757">
    <property type="entry name" value="Acyl_transf_3"/>
    <property type="match status" value="1"/>
</dbReference>
<feature type="transmembrane region" description="Helical" evidence="1">
    <location>
        <begin position="81"/>
        <end position="98"/>
    </location>
</feature>
<feature type="transmembrane region" description="Helical" evidence="1">
    <location>
        <begin position="118"/>
        <end position="138"/>
    </location>
</feature>
<feature type="transmembrane region" description="Helical" evidence="1">
    <location>
        <begin position="43"/>
        <end position="60"/>
    </location>
</feature>
<proteinExistence type="predicted"/>
<reference evidence="3 4" key="1">
    <citation type="submission" date="2019-11" db="EMBL/GenBank/DDBJ databases">
        <title>Comparative genomics of hydrocarbon-degrading Desulfosarcina strains.</title>
        <authorList>
            <person name="Watanabe M."/>
            <person name="Kojima H."/>
            <person name="Fukui M."/>
        </authorList>
    </citation>
    <scope>NUCLEOTIDE SEQUENCE [LARGE SCALE GENOMIC DNA]</scope>
    <source>
        <strain evidence="3 4">PL12</strain>
    </source>
</reference>
<dbReference type="KEGG" id="dalk:DSCA_36170"/>
<dbReference type="PANTHER" id="PTHR37312:SF1">
    <property type="entry name" value="MEMBRANE-BOUND ACYLTRANSFERASE YKRP-RELATED"/>
    <property type="match status" value="1"/>
</dbReference>
<feature type="transmembrane region" description="Helical" evidence="1">
    <location>
        <begin position="221"/>
        <end position="241"/>
    </location>
</feature>
<dbReference type="OrthoDB" id="9814956at2"/>
<gene>
    <name evidence="3" type="ORF">DSCA_36170</name>
</gene>
<dbReference type="InterPro" id="IPR002656">
    <property type="entry name" value="Acyl_transf_3_dom"/>
</dbReference>